<proteinExistence type="predicted"/>
<dbReference type="EMBL" id="CM010722">
    <property type="protein sequence ID" value="RZC73899.1"/>
    <property type="molecule type" value="Genomic_DNA"/>
</dbReference>
<name>A0A4Y7KPN3_PAPSO</name>
<reference evidence="1 2" key="1">
    <citation type="journal article" date="2018" name="Science">
        <title>The opium poppy genome and morphinan production.</title>
        <authorList>
            <person name="Guo L."/>
            <person name="Winzer T."/>
            <person name="Yang X."/>
            <person name="Li Y."/>
            <person name="Ning Z."/>
            <person name="He Z."/>
            <person name="Teodor R."/>
            <person name="Lu Y."/>
            <person name="Bowser T.A."/>
            <person name="Graham I.A."/>
            <person name="Ye K."/>
        </authorList>
    </citation>
    <scope>NUCLEOTIDE SEQUENCE [LARGE SCALE GENOMIC DNA]</scope>
    <source>
        <strain evidence="2">cv. HN1</strain>
        <tissue evidence="1">Leaves</tissue>
    </source>
</reference>
<evidence type="ECO:0000313" key="2">
    <source>
        <dbReference type="Proteomes" id="UP000316621"/>
    </source>
</evidence>
<sequence length="38" mass="4262">MNELAVTELLGHSLDKVSETGLMRQREFLTPPPIPIDI</sequence>
<accession>A0A4Y7KPN3</accession>
<evidence type="ECO:0000313" key="1">
    <source>
        <dbReference type="EMBL" id="RZC73899.1"/>
    </source>
</evidence>
<dbReference type="Proteomes" id="UP000316621">
    <property type="component" value="Chromosome 8"/>
</dbReference>
<organism evidence="1 2">
    <name type="scientific">Papaver somniferum</name>
    <name type="common">Opium poppy</name>
    <dbReference type="NCBI Taxonomy" id="3469"/>
    <lineage>
        <taxon>Eukaryota</taxon>
        <taxon>Viridiplantae</taxon>
        <taxon>Streptophyta</taxon>
        <taxon>Embryophyta</taxon>
        <taxon>Tracheophyta</taxon>
        <taxon>Spermatophyta</taxon>
        <taxon>Magnoliopsida</taxon>
        <taxon>Ranunculales</taxon>
        <taxon>Papaveraceae</taxon>
        <taxon>Papaveroideae</taxon>
        <taxon>Papaver</taxon>
    </lineage>
</organism>
<dbReference type="Gramene" id="RZC73899">
    <property type="protein sequence ID" value="RZC73899"/>
    <property type="gene ID" value="C5167_049375"/>
</dbReference>
<dbReference type="AlphaFoldDB" id="A0A4Y7KPN3"/>
<keyword evidence="2" id="KW-1185">Reference proteome</keyword>
<protein>
    <submittedName>
        <fullName evidence="1">Uncharacterized protein</fullName>
    </submittedName>
</protein>
<gene>
    <name evidence="1" type="ORF">C5167_049375</name>
</gene>